<dbReference type="PANTHER" id="PTHR22916">
    <property type="entry name" value="GLYCOSYLTRANSFERASE"/>
    <property type="match status" value="1"/>
</dbReference>
<evidence type="ECO:0000313" key="3">
    <source>
        <dbReference type="Proteomes" id="UP000641646"/>
    </source>
</evidence>
<dbReference type="SUPFAM" id="SSF53448">
    <property type="entry name" value="Nucleotide-diphospho-sugar transferases"/>
    <property type="match status" value="1"/>
</dbReference>
<dbReference type="InterPro" id="IPR001173">
    <property type="entry name" value="Glyco_trans_2-like"/>
</dbReference>
<keyword evidence="3" id="KW-1185">Reference proteome</keyword>
<dbReference type="PANTHER" id="PTHR22916:SF3">
    <property type="entry name" value="UDP-GLCNAC:BETAGAL BETA-1,3-N-ACETYLGLUCOSAMINYLTRANSFERASE-LIKE PROTEIN 1"/>
    <property type="match status" value="1"/>
</dbReference>
<evidence type="ECO:0000259" key="1">
    <source>
        <dbReference type="Pfam" id="PF00535"/>
    </source>
</evidence>
<organism evidence="2 3">
    <name type="scientific">Aerosakkonema funiforme FACHB-1375</name>
    <dbReference type="NCBI Taxonomy" id="2949571"/>
    <lineage>
        <taxon>Bacteria</taxon>
        <taxon>Bacillati</taxon>
        <taxon>Cyanobacteriota</taxon>
        <taxon>Cyanophyceae</taxon>
        <taxon>Oscillatoriophycideae</taxon>
        <taxon>Aerosakkonematales</taxon>
        <taxon>Aerosakkonemataceae</taxon>
        <taxon>Aerosakkonema</taxon>
    </lineage>
</organism>
<sequence>MNSYPLVSICIPLYNGAEFIPSLITSLQQTTYPNIEIIISDDGSKDEGLRLLRVAELPNTHIFTHARYGLVPNWNYCIEQAKGKYVKFLFQDDTLTGDCIAKMVQIAEPDEEIGLVFSTRQLIYEQPVDLKFLKGMQDVHKHWSKIQPIQSGLSFLQDENFFKPPYNKVGEPTNVLIRREVFERVGLFDANFKQLADLEMWLRIMAYYKIGFIDERLAAFRIHPNQATSLNLDSNRIDTLFEIYKVWLKIIFNKTYQSLPSKLRKKMRRVLVKILLIKGLKSIILLRWEQVRKVTALLKEVLRRKPEPSGKEFSS</sequence>
<comment type="caution">
    <text evidence="2">The sequence shown here is derived from an EMBL/GenBank/DDBJ whole genome shotgun (WGS) entry which is preliminary data.</text>
</comment>
<dbReference type="Proteomes" id="UP000641646">
    <property type="component" value="Unassembled WGS sequence"/>
</dbReference>
<dbReference type="RefSeq" id="WP_190466962.1">
    <property type="nucleotide sequence ID" value="NZ_JACJPW010000049.1"/>
</dbReference>
<dbReference type="AlphaFoldDB" id="A0A926VGA5"/>
<proteinExistence type="predicted"/>
<dbReference type="GO" id="GO:0016758">
    <property type="term" value="F:hexosyltransferase activity"/>
    <property type="evidence" value="ECO:0007669"/>
    <property type="project" value="UniProtKB-ARBA"/>
</dbReference>
<gene>
    <name evidence="2" type="ORF">H6G03_19275</name>
</gene>
<reference evidence="2" key="1">
    <citation type="journal article" date="2015" name="ISME J.">
        <title>Draft Genome Sequence of Streptomyces incarnatus NRRL8089, which Produces the Nucleoside Antibiotic Sinefungin.</title>
        <authorList>
            <person name="Oshima K."/>
            <person name="Hattori M."/>
            <person name="Shimizu H."/>
            <person name="Fukuda K."/>
            <person name="Nemoto M."/>
            <person name="Inagaki K."/>
            <person name="Tamura T."/>
        </authorList>
    </citation>
    <scope>NUCLEOTIDE SEQUENCE</scope>
    <source>
        <strain evidence="2">FACHB-1375</strain>
    </source>
</reference>
<reference evidence="2" key="2">
    <citation type="submission" date="2020-08" db="EMBL/GenBank/DDBJ databases">
        <authorList>
            <person name="Chen M."/>
            <person name="Teng W."/>
            <person name="Zhao L."/>
            <person name="Hu C."/>
            <person name="Zhou Y."/>
            <person name="Han B."/>
            <person name="Song L."/>
            <person name="Shu W."/>
        </authorList>
    </citation>
    <scope>NUCLEOTIDE SEQUENCE</scope>
    <source>
        <strain evidence="2">FACHB-1375</strain>
    </source>
</reference>
<dbReference type="Gene3D" id="3.90.550.10">
    <property type="entry name" value="Spore Coat Polysaccharide Biosynthesis Protein SpsA, Chain A"/>
    <property type="match status" value="1"/>
</dbReference>
<feature type="domain" description="Glycosyltransferase 2-like" evidence="1">
    <location>
        <begin position="8"/>
        <end position="185"/>
    </location>
</feature>
<protein>
    <submittedName>
        <fullName evidence="2">Glycosyltransferase</fullName>
    </submittedName>
</protein>
<accession>A0A926VGA5</accession>
<dbReference type="Pfam" id="PF00535">
    <property type="entry name" value="Glycos_transf_2"/>
    <property type="match status" value="1"/>
</dbReference>
<evidence type="ECO:0000313" key="2">
    <source>
        <dbReference type="EMBL" id="MBD2183178.1"/>
    </source>
</evidence>
<dbReference type="EMBL" id="JACJPW010000049">
    <property type="protein sequence ID" value="MBD2183178.1"/>
    <property type="molecule type" value="Genomic_DNA"/>
</dbReference>
<name>A0A926VGA5_9CYAN</name>
<dbReference type="InterPro" id="IPR029044">
    <property type="entry name" value="Nucleotide-diphossugar_trans"/>
</dbReference>